<name>A0A8T0IRI9_CERPU</name>
<gene>
    <name evidence="2" type="ORF">KC19_2G029100</name>
</gene>
<evidence type="ECO:0000313" key="3">
    <source>
        <dbReference type="Proteomes" id="UP000822688"/>
    </source>
</evidence>
<sequence length="94" mass="10062">MNILALVVVVVDLVWWFLVWCEVREGEEGGEVAAGRFRCVVLRGFLIGLDVERAIGGSAAGCGSCVCFYGWSECLVDTENCIIGRGGVVESCVS</sequence>
<feature type="signal peptide" evidence="1">
    <location>
        <begin position="1"/>
        <end position="21"/>
    </location>
</feature>
<dbReference type="EMBL" id="CM026422">
    <property type="protein sequence ID" value="KAG0585677.1"/>
    <property type="molecule type" value="Genomic_DNA"/>
</dbReference>
<dbReference type="AlphaFoldDB" id="A0A8T0IRI9"/>
<keyword evidence="1" id="KW-0732">Signal</keyword>
<evidence type="ECO:0000313" key="2">
    <source>
        <dbReference type="EMBL" id="KAG0585677.1"/>
    </source>
</evidence>
<reference evidence="2" key="1">
    <citation type="submission" date="2020-06" db="EMBL/GenBank/DDBJ databases">
        <title>WGS assembly of Ceratodon purpureus strain R40.</title>
        <authorList>
            <person name="Carey S.B."/>
            <person name="Jenkins J."/>
            <person name="Shu S."/>
            <person name="Lovell J.T."/>
            <person name="Sreedasyam A."/>
            <person name="Maumus F."/>
            <person name="Tiley G.P."/>
            <person name="Fernandez-Pozo N."/>
            <person name="Barry K."/>
            <person name="Chen C."/>
            <person name="Wang M."/>
            <person name="Lipzen A."/>
            <person name="Daum C."/>
            <person name="Saski C.A."/>
            <person name="Payton A.C."/>
            <person name="Mcbreen J.C."/>
            <person name="Conrad R.E."/>
            <person name="Kollar L.M."/>
            <person name="Olsson S."/>
            <person name="Huttunen S."/>
            <person name="Landis J.B."/>
            <person name="Wickett N.J."/>
            <person name="Johnson M.G."/>
            <person name="Rensing S.A."/>
            <person name="Grimwood J."/>
            <person name="Schmutz J."/>
            <person name="Mcdaniel S.F."/>
        </authorList>
    </citation>
    <scope>NUCLEOTIDE SEQUENCE</scope>
    <source>
        <strain evidence="2">R40</strain>
    </source>
</reference>
<dbReference type="Proteomes" id="UP000822688">
    <property type="component" value="Chromosome 2"/>
</dbReference>
<protein>
    <recommendedName>
        <fullName evidence="4">Secreted protein</fullName>
    </recommendedName>
</protein>
<keyword evidence="3" id="KW-1185">Reference proteome</keyword>
<feature type="chain" id="PRO_5035729678" description="Secreted protein" evidence="1">
    <location>
        <begin position="22"/>
        <end position="94"/>
    </location>
</feature>
<evidence type="ECO:0008006" key="4">
    <source>
        <dbReference type="Google" id="ProtNLM"/>
    </source>
</evidence>
<accession>A0A8T0IRI9</accession>
<organism evidence="2 3">
    <name type="scientific">Ceratodon purpureus</name>
    <name type="common">Fire moss</name>
    <name type="synonym">Dicranum purpureum</name>
    <dbReference type="NCBI Taxonomy" id="3225"/>
    <lineage>
        <taxon>Eukaryota</taxon>
        <taxon>Viridiplantae</taxon>
        <taxon>Streptophyta</taxon>
        <taxon>Embryophyta</taxon>
        <taxon>Bryophyta</taxon>
        <taxon>Bryophytina</taxon>
        <taxon>Bryopsida</taxon>
        <taxon>Dicranidae</taxon>
        <taxon>Pseudoditrichales</taxon>
        <taxon>Ditrichaceae</taxon>
        <taxon>Ceratodon</taxon>
    </lineage>
</organism>
<evidence type="ECO:0000256" key="1">
    <source>
        <dbReference type="SAM" id="SignalP"/>
    </source>
</evidence>
<comment type="caution">
    <text evidence="2">The sequence shown here is derived from an EMBL/GenBank/DDBJ whole genome shotgun (WGS) entry which is preliminary data.</text>
</comment>
<proteinExistence type="predicted"/>